<organism evidence="1">
    <name type="scientific">viral metagenome</name>
    <dbReference type="NCBI Taxonomy" id="1070528"/>
    <lineage>
        <taxon>unclassified sequences</taxon>
        <taxon>metagenomes</taxon>
        <taxon>organismal metagenomes</taxon>
    </lineage>
</organism>
<evidence type="ECO:0000313" key="1">
    <source>
        <dbReference type="EMBL" id="QHT96784.1"/>
    </source>
</evidence>
<proteinExistence type="predicted"/>
<accession>A0A6C0IU40</accession>
<reference evidence="1" key="1">
    <citation type="journal article" date="2020" name="Nature">
        <title>Giant virus diversity and host interactions through global metagenomics.</title>
        <authorList>
            <person name="Schulz F."/>
            <person name="Roux S."/>
            <person name="Paez-Espino D."/>
            <person name="Jungbluth S."/>
            <person name="Walsh D.A."/>
            <person name="Denef V.J."/>
            <person name="McMahon K.D."/>
            <person name="Konstantinidis K.T."/>
            <person name="Eloe-Fadrosh E.A."/>
            <person name="Kyrpides N.C."/>
            <person name="Woyke T."/>
        </authorList>
    </citation>
    <scope>NUCLEOTIDE SEQUENCE</scope>
    <source>
        <strain evidence="1">GVMAG-M-3300024336-7</strain>
    </source>
</reference>
<dbReference type="AlphaFoldDB" id="A0A6C0IU40"/>
<protein>
    <submittedName>
        <fullName evidence="1">Uncharacterized protein</fullName>
    </submittedName>
</protein>
<dbReference type="EMBL" id="MN740267">
    <property type="protein sequence ID" value="QHT96784.1"/>
    <property type="molecule type" value="Genomic_DNA"/>
</dbReference>
<sequence>MSQIFIRNVITGGLKYIEKYEEINTDGHYEALKSKIIKFQDHMKKLNLWEIGTGLTFMDILPNNIDFMRFYIYYRDIQVLIYAMIFAQPIPDVDDLIVDIIKNNTGFFASDIPYHALTIPEAIDIYEKHHEIYQRNIYSVGAVHALYSRLLSEDPDIISETSKQRNVYTSQTNGGHFDISRFITKGSGLPMLMGVNTKLIETLQILNVRSTPAVYIQTFAIPEKKHATLMRYNQLRSAVIQSKLTKGVIIPKHKSKSRPNELINGYDYDAIIEADDRIVELQKQTLAIIKRALIGSVKTIRTDYIYVREHIIKNFSMITRTSRSLLNVLEPIVRATYTDDIPLDRLPGKLKRDITLKLRASVGFTYF</sequence>
<name>A0A6C0IU40_9ZZZZ</name>